<dbReference type="FunFam" id="3.40.605.10:FF:000007">
    <property type="entry name" value="NAD/NADP-dependent betaine aldehyde dehydrogenase"/>
    <property type="match status" value="1"/>
</dbReference>
<feature type="domain" description="Aldehyde dehydrogenase" evidence="7">
    <location>
        <begin position="16"/>
        <end position="468"/>
    </location>
</feature>
<feature type="active site" evidence="5">
    <location>
        <position position="244"/>
    </location>
</feature>
<evidence type="ECO:0000256" key="2">
    <source>
        <dbReference type="ARBA" id="ARBA00023002"/>
    </source>
</evidence>
<dbReference type="InterPro" id="IPR016163">
    <property type="entry name" value="Ald_DH_C"/>
</dbReference>
<dbReference type="SUPFAM" id="SSF53720">
    <property type="entry name" value="ALDH-like"/>
    <property type="match status" value="1"/>
</dbReference>
<reference evidence="8 9" key="1">
    <citation type="submission" date="2017-08" db="EMBL/GenBank/DDBJ databases">
        <title>Infants hospitalized years apart are colonized by the same room-sourced microbial strains.</title>
        <authorList>
            <person name="Brooks B."/>
            <person name="Olm M.R."/>
            <person name="Firek B.A."/>
            <person name="Baker R."/>
            <person name="Thomas B.C."/>
            <person name="Morowitz M.J."/>
            <person name="Banfield J.F."/>
        </authorList>
    </citation>
    <scope>NUCLEOTIDE SEQUENCE [LARGE SCALE GENOMIC DNA]</scope>
    <source>
        <strain evidence="8">S2_005_002_R2_33</strain>
    </source>
</reference>
<proteinExistence type="inferred from homology"/>
<dbReference type="Pfam" id="PF00171">
    <property type="entry name" value="Aldedh"/>
    <property type="match status" value="1"/>
</dbReference>
<accession>A0A2W5NSG2</accession>
<protein>
    <recommendedName>
        <fullName evidence="3">aldehyde dehydrogenase (NAD(+))</fullName>
        <ecNumber evidence="3">1.2.1.3</ecNumber>
    </recommendedName>
</protein>
<dbReference type="PROSITE" id="PS00070">
    <property type="entry name" value="ALDEHYDE_DEHYDR_CYS"/>
    <property type="match status" value="1"/>
</dbReference>
<dbReference type="PROSITE" id="PS00687">
    <property type="entry name" value="ALDEHYDE_DEHYDR_GLU"/>
    <property type="match status" value="1"/>
</dbReference>
<evidence type="ECO:0000256" key="1">
    <source>
        <dbReference type="ARBA" id="ARBA00009986"/>
    </source>
</evidence>
<dbReference type="CDD" id="cd07138">
    <property type="entry name" value="ALDH_CddD_SSP0762"/>
    <property type="match status" value="1"/>
</dbReference>
<comment type="similarity">
    <text evidence="1 6">Belongs to the aldehyde dehydrogenase family.</text>
</comment>
<gene>
    <name evidence="8" type="ORF">DI555_03845</name>
</gene>
<evidence type="ECO:0000256" key="3">
    <source>
        <dbReference type="ARBA" id="ARBA00024226"/>
    </source>
</evidence>
<evidence type="ECO:0000313" key="8">
    <source>
        <dbReference type="EMBL" id="PZQ56501.1"/>
    </source>
</evidence>
<evidence type="ECO:0000313" key="9">
    <source>
        <dbReference type="Proteomes" id="UP000249082"/>
    </source>
</evidence>
<comment type="caution">
    <text evidence="8">The sequence shown here is derived from an EMBL/GenBank/DDBJ whole genome shotgun (WGS) entry which is preliminary data.</text>
</comment>
<dbReference type="InterPro" id="IPR016161">
    <property type="entry name" value="Ald_DH/histidinol_DH"/>
</dbReference>
<evidence type="ECO:0000256" key="4">
    <source>
        <dbReference type="ARBA" id="ARBA00049194"/>
    </source>
</evidence>
<dbReference type="InterPro" id="IPR029510">
    <property type="entry name" value="Ald_DH_CS_GLU"/>
</dbReference>
<dbReference type="FunFam" id="3.40.309.10:FF:000012">
    <property type="entry name" value="Betaine aldehyde dehydrogenase"/>
    <property type="match status" value="1"/>
</dbReference>
<dbReference type="EC" id="1.2.1.3" evidence="3"/>
<name>A0A2W5NSG2_9SPHN</name>
<dbReference type="GO" id="GO:0004029">
    <property type="term" value="F:aldehyde dehydrogenase (NAD+) activity"/>
    <property type="evidence" value="ECO:0007669"/>
    <property type="project" value="UniProtKB-EC"/>
</dbReference>
<dbReference type="Proteomes" id="UP000249082">
    <property type="component" value="Unassembled WGS sequence"/>
</dbReference>
<evidence type="ECO:0000256" key="6">
    <source>
        <dbReference type="RuleBase" id="RU003345"/>
    </source>
</evidence>
<sequence>MRNIDRIYIDGAFVTPHGSAHFDLFNPATEDRIGSVRLGDAEDVRLAVAAAKRAFPAMARTSKAERIAMLHRLRDAVKARAADLVAAMTEEYGAPAYFTGFSVQNTASVFDVMATSVENYAFERVAGSSAVTMLPLGVVGAITPWNSNFGFIATKLAHAIGSGSTIVIKPAEQSAIQTQVLLECLHEAKLPKGVLNVVNGTGPEVGAALTTHPDVALISFTGSTPAARIVQRAALETMKRLVLELGGKSPTIILDDADLDAAIPIALMSGFANSGQACVAGSRILIPRSRREEILARLKDETERLRIGNPADPDVRIGPLANAAHWERVQGWIRLGQEEGATLLTGGEGRPEGLDHGWFARPTIFTDVTGTMRIAREEIFGPVLSVITYDDEAEAVAIANDSDFGLQAYVLSSDEPRALRVARQLMAGRVVINGAPHDPHAPFGGFRQSGLGREIGAYGLDAFLEPRAILTPAA</sequence>
<dbReference type="InterPro" id="IPR015590">
    <property type="entry name" value="Aldehyde_DH_dom"/>
</dbReference>
<dbReference type="AlphaFoldDB" id="A0A2W5NSG2"/>
<dbReference type="EMBL" id="QFPX01000003">
    <property type="protein sequence ID" value="PZQ56501.1"/>
    <property type="molecule type" value="Genomic_DNA"/>
</dbReference>
<evidence type="ECO:0000256" key="5">
    <source>
        <dbReference type="PROSITE-ProRule" id="PRU10007"/>
    </source>
</evidence>
<organism evidence="8 9">
    <name type="scientific">Novosphingobium pentaromativorans</name>
    <dbReference type="NCBI Taxonomy" id="205844"/>
    <lineage>
        <taxon>Bacteria</taxon>
        <taxon>Pseudomonadati</taxon>
        <taxon>Pseudomonadota</taxon>
        <taxon>Alphaproteobacteria</taxon>
        <taxon>Sphingomonadales</taxon>
        <taxon>Sphingomonadaceae</taxon>
        <taxon>Novosphingobium</taxon>
    </lineage>
</organism>
<dbReference type="PANTHER" id="PTHR42804">
    <property type="entry name" value="ALDEHYDE DEHYDROGENASE"/>
    <property type="match status" value="1"/>
</dbReference>
<dbReference type="Gene3D" id="3.40.309.10">
    <property type="entry name" value="Aldehyde Dehydrogenase, Chain A, domain 2"/>
    <property type="match status" value="1"/>
</dbReference>
<evidence type="ECO:0000259" key="7">
    <source>
        <dbReference type="Pfam" id="PF00171"/>
    </source>
</evidence>
<dbReference type="PANTHER" id="PTHR42804:SF1">
    <property type="entry name" value="ALDEHYDE DEHYDROGENASE-RELATED"/>
    <property type="match status" value="1"/>
</dbReference>
<keyword evidence="2 6" id="KW-0560">Oxidoreductase</keyword>
<comment type="catalytic activity">
    <reaction evidence="4">
        <text>an aldehyde + NAD(+) + H2O = a carboxylate + NADH + 2 H(+)</text>
        <dbReference type="Rhea" id="RHEA:16185"/>
        <dbReference type="ChEBI" id="CHEBI:15377"/>
        <dbReference type="ChEBI" id="CHEBI:15378"/>
        <dbReference type="ChEBI" id="CHEBI:17478"/>
        <dbReference type="ChEBI" id="CHEBI:29067"/>
        <dbReference type="ChEBI" id="CHEBI:57540"/>
        <dbReference type="ChEBI" id="CHEBI:57945"/>
        <dbReference type="EC" id="1.2.1.3"/>
    </reaction>
</comment>
<dbReference type="Gene3D" id="3.40.605.10">
    <property type="entry name" value="Aldehyde Dehydrogenase, Chain A, domain 1"/>
    <property type="match status" value="1"/>
</dbReference>
<dbReference type="InterPro" id="IPR016162">
    <property type="entry name" value="Ald_DH_N"/>
</dbReference>
<dbReference type="InterPro" id="IPR016160">
    <property type="entry name" value="Ald_DH_CS_CYS"/>
</dbReference>